<proteinExistence type="predicted"/>
<evidence type="ECO:0000313" key="3">
    <source>
        <dbReference type="RefSeq" id="XP_015189401.1"/>
    </source>
</evidence>
<organism evidence="2 3">
    <name type="scientific">Polistes dominula</name>
    <name type="common">European paper wasp</name>
    <name type="synonym">Vespa dominula</name>
    <dbReference type="NCBI Taxonomy" id="743375"/>
    <lineage>
        <taxon>Eukaryota</taxon>
        <taxon>Metazoa</taxon>
        <taxon>Ecdysozoa</taxon>
        <taxon>Arthropoda</taxon>
        <taxon>Hexapoda</taxon>
        <taxon>Insecta</taxon>
        <taxon>Pterygota</taxon>
        <taxon>Neoptera</taxon>
        <taxon>Endopterygota</taxon>
        <taxon>Hymenoptera</taxon>
        <taxon>Apocrita</taxon>
        <taxon>Aculeata</taxon>
        <taxon>Vespoidea</taxon>
        <taxon>Vespidae</taxon>
        <taxon>Polistinae</taxon>
        <taxon>Polistini</taxon>
        <taxon>Polistes</taxon>
    </lineage>
</organism>
<dbReference type="Gene3D" id="2.30.30.30">
    <property type="match status" value="1"/>
</dbReference>
<evidence type="ECO:0000313" key="2">
    <source>
        <dbReference type="Proteomes" id="UP000694924"/>
    </source>
</evidence>
<dbReference type="RefSeq" id="XP_015189401.1">
    <property type="nucleotide sequence ID" value="XM_015333915.1"/>
</dbReference>
<sequence length="523" mass="61015">MYSDPFEIQVVNLELQKCVYLVDLNSLDDVERKLYEIFLVKLMKLSKQFTLQYRKTMFGERKDVVKEKAYLIGLINLCFKETERKVTFEKINEELFIDEDKIHGFVLKAFGLGLLKGWIDECNNILYFNTILPRCLPNEELEKMRNNKYLSIEASEDESDIESEDLDNVVDRIPVSNFVDIAVKLEEKYATIEKELNEKDNFDTDETVEESLMQSQLIPKNYSPRLFLVRVKRGAEKEIALRIIHNKPNVCSIVAKDDGLKGYIYIQAFQKQSVLDSFGKTRGINKNKISIFPQEEMIAALTYKNNYRNVEFGRIRKGKYKGDLAQVIDTEGDMIKIRIIPRINSVKKLFNPLEYKDEAIKQDKDTFIYRRDIYVNGYLEKEVLRSTVDLEVEPNFEELESFNVRKKFESDEKVKVTRGELIGTQGVVQSSLGNIITIYDKDNDRKYEVQADFCDRYFNIGEEVCINNENGVITNIKNNLYYIAIKNFSEEIKATTDQIKKPIPVFREFKKKGGTCSDQKILQ</sequence>
<dbReference type="InterPro" id="IPR039659">
    <property type="entry name" value="SPT5"/>
</dbReference>
<accession>A0ABM1JAB3</accession>
<dbReference type="PANTHER" id="PTHR11125:SF7">
    <property type="entry name" value="TRANSCRIPTION ELONGATION FACTOR SPT5"/>
    <property type="match status" value="1"/>
</dbReference>
<dbReference type="Gene3D" id="3.30.70.940">
    <property type="entry name" value="NusG, N-terminal domain"/>
    <property type="match status" value="1"/>
</dbReference>
<protein>
    <submittedName>
        <fullName evidence="3">Transcription elongation factor spt5-like</fullName>
    </submittedName>
</protein>
<dbReference type="InterPro" id="IPR005100">
    <property type="entry name" value="NGN-domain"/>
</dbReference>
<dbReference type="PANTHER" id="PTHR11125">
    <property type="entry name" value="SUPPRESSOR OF TY 5"/>
    <property type="match status" value="1"/>
</dbReference>
<dbReference type="Pfam" id="PF03439">
    <property type="entry name" value="Spt5-NGN"/>
    <property type="match status" value="1"/>
</dbReference>
<keyword evidence="2" id="KW-1185">Reference proteome</keyword>
<evidence type="ECO:0000259" key="1">
    <source>
        <dbReference type="Pfam" id="PF03439"/>
    </source>
</evidence>
<gene>
    <name evidence="3" type="primary">LOC107073322</name>
</gene>
<feature type="domain" description="NGN" evidence="1">
    <location>
        <begin position="226"/>
        <end position="300"/>
    </location>
</feature>
<name>A0ABM1JAB3_POLDO</name>
<dbReference type="Proteomes" id="UP000694924">
    <property type="component" value="Unplaced"/>
</dbReference>
<reference evidence="3" key="1">
    <citation type="submission" date="2025-08" db="UniProtKB">
        <authorList>
            <consortium name="RefSeq"/>
        </authorList>
    </citation>
    <scope>IDENTIFICATION</scope>
    <source>
        <tissue evidence="3">Whole body</tissue>
    </source>
</reference>
<dbReference type="InterPro" id="IPR014722">
    <property type="entry name" value="Rib_uL2_dom2"/>
</dbReference>
<dbReference type="InterPro" id="IPR036735">
    <property type="entry name" value="NGN_dom_sf"/>
</dbReference>
<dbReference type="GeneID" id="107073322"/>